<dbReference type="GO" id="GO:0005254">
    <property type="term" value="F:chloride channel activity"/>
    <property type="evidence" value="ECO:0007669"/>
    <property type="project" value="TreeGrafter"/>
</dbReference>
<dbReference type="PANTHER" id="PTHR12308">
    <property type="entry name" value="ANOCTAMIN"/>
    <property type="match status" value="1"/>
</dbReference>
<dbReference type="GO" id="GO:0016020">
    <property type="term" value="C:membrane"/>
    <property type="evidence" value="ECO:0007669"/>
    <property type="project" value="UniProtKB-SubCell"/>
</dbReference>
<evidence type="ECO:0000256" key="5">
    <source>
        <dbReference type="SAM" id="MobiDB-lite"/>
    </source>
</evidence>
<evidence type="ECO:0000256" key="2">
    <source>
        <dbReference type="ARBA" id="ARBA00022692"/>
    </source>
</evidence>
<feature type="transmembrane region" description="Helical" evidence="6">
    <location>
        <begin position="220"/>
        <end position="238"/>
    </location>
</feature>
<feature type="transmembrane region" description="Helical" evidence="6">
    <location>
        <begin position="540"/>
        <end position="563"/>
    </location>
</feature>
<dbReference type="InterPro" id="IPR049452">
    <property type="entry name" value="Anoctamin_TM"/>
</dbReference>
<evidence type="ECO:0000256" key="6">
    <source>
        <dbReference type="SAM" id="Phobius"/>
    </source>
</evidence>
<keyword evidence="3 6" id="KW-1133">Transmembrane helix</keyword>
<proteinExistence type="predicted"/>
<feature type="transmembrane region" description="Helical" evidence="6">
    <location>
        <begin position="258"/>
        <end position="276"/>
    </location>
</feature>
<keyword evidence="2 6" id="KW-0812">Transmembrane</keyword>
<dbReference type="InterPro" id="IPR007632">
    <property type="entry name" value="Anoctamin"/>
</dbReference>
<accession>A0A6T8LEY3</accession>
<feature type="transmembrane region" description="Helical" evidence="6">
    <location>
        <begin position="464"/>
        <end position="482"/>
    </location>
</feature>
<evidence type="ECO:0000259" key="7">
    <source>
        <dbReference type="Pfam" id="PF04547"/>
    </source>
</evidence>
<dbReference type="AlphaFoldDB" id="A0A6T8LEY3"/>
<reference evidence="8" key="1">
    <citation type="submission" date="2021-01" db="EMBL/GenBank/DDBJ databases">
        <authorList>
            <person name="Corre E."/>
            <person name="Pelletier E."/>
            <person name="Niang G."/>
            <person name="Scheremetjew M."/>
            <person name="Finn R."/>
            <person name="Kale V."/>
            <person name="Holt S."/>
            <person name="Cochrane G."/>
            <person name="Meng A."/>
            <person name="Brown T."/>
            <person name="Cohen L."/>
        </authorList>
    </citation>
    <scope>NUCLEOTIDE SEQUENCE</scope>
    <source>
        <strain evidence="8">CCMP441</strain>
        <strain evidence="9">CCMP644</strain>
    </source>
</reference>
<evidence type="ECO:0000313" key="9">
    <source>
        <dbReference type="EMBL" id="CAD8986861.1"/>
    </source>
</evidence>
<evidence type="ECO:0000256" key="3">
    <source>
        <dbReference type="ARBA" id="ARBA00022989"/>
    </source>
</evidence>
<gene>
    <name evidence="9" type="ORF">HAND00432_LOCUS37874</name>
    <name evidence="8" type="ORF">HAND1043_LOCUS12141</name>
</gene>
<evidence type="ECO:0000256" key="4">
    <source>
        <dbReference type="ARBA" id="ARBA00023136"/>
    </source>
</evidence>
<dbReference type="PANTHER" id="PTHR12308:SF73">
    <property type="entry name" value="ANOCTAMIN"/>
    <property type="match status" value="1"/>
</dbReference>
<feature type="domain" description="Anoctamin transmembrane" evidence="7">
    <location>
        <begin position="211"/>
        <end position="661"/>
    </location>
</feature>
<feature type="transmembrane region" description="Helical" evidence="6">
    <location>
        <begin position="426"/>
        <end position="444"/>
    </location>
</feature>
<feature type="transmembrane region" description="Helical" evidence="6">
    <location>
        <begin position="341"/>
        <end position="363"/>
    </location>
</feature>
<keyword evidence="4 6" id="KW-0472">Membrane</keyword>
<dbReference type="Pfam" id="PF04547">
    <property type="entry name" value="Anoctamin"/>
    <property type="match status" value="1"/>
</dbReference>
<evidence type="ECO:0000313" key="8">
    <source>
        <dbReference type="EMBL" id="CAD8745646.1"/>
    </source>
</evidence>
<evidence type="ECO:0000256" key="1">
    <source>
        <dbReference type="ARBA" id="ARBA00004141"/>
    </source>
</evidence>
<dbReference type="EMBL" id="HBFX01062717">
    <property type="protein sequence ID" value="CAD8986861.1"/>
    <property type="molecule type" value="Transcribed_RNA"/>
</dbReference>
<feature type="compositionally biased region" description="Basic residues" evidence="5">
    <location>
        <begin position="1"/>
        <end position="11"/>
    </location>
</feature>
<protein>
    <recommendedName>
        <fullName evidence="7">Anoctamin transmembrane domain-containing protein</fullName>
    </recommendedName>
</protein>
<feature type="region of interest" description="Disordered" evidence="5">
    <location>
        <begin position="1"/>
        <end position="29"/>
    </location>
</feature>
<sequence>MAGIQKRRQKATRYFTEDDDDDGGATAAATSTMPPAMCAVFKTLDPDEHESAEIEAANQVREKVIGKLRALNLNVDQFNSSDNKFIFVTIGAPETMLKYEAEHQRAKLRLREEYGGALCYYLGELDEKKAYDKPLDGFELFSSTLQLKLIDEVVRSKPYGSNEKDEPIDFDELMADGKVEEYFPLHHSRMRMKLVLEWASLMTKPQPLEMVREYFGEQIALFYTWYGFYNTMLWFPAIVGTLLSTTKVYFGTSDTPWVSMYGILLTLWTVLVCHLWKRLEAQRRYEWDTLEFEEQEVMRTEFMKNPATLRNAHKNEVTGAIDEYYFDEGGYFPPSGRAGRCAVTFGVIFVMDGLSILLSIFIYQHAVHPLLSMEDHMTGSTVGGVLFSATSLLLDRVFSALIARLIEWENWTTETQHEDALIVRSCLFNVVNKYFCLILVAFLINHVPIMGEDLSCPDWQCMPVVHTMLMVHFIATAMMQLAEANLLPYLKKVYTDFKMNASLKKAAGQGAPVKTPMEEALETPPFSGVFDQYSPYVFQFGYIACFTVAFPMGALFALVTNLYQLRMSAKTLVTATQRPPYSCASDIGAWQSVMDIVATASVITNSLIIGITSHSCYFYFPEMTMLQRIWAVIILEHLLFGAKIFIENVIKIEDAEASREYDRKTTMRDFHLKNTFKIELD</sequence>
<feature type="transmembrane region" description="Helical" evidence="6">
    <location>
        <begin position="383"/>
        <end position="406"/>
    </location>
</feature>
<name>A0A6T8LEY3_HEMAN</name>
<feature type="transmembrane region" description="Helical" evidence="6">
    <location>
        <begin position="596"/>
        <end position="620"/>
    </location>
</feature>
<dbReference type="EMBL" id="HBFK01019559">
    <property type="protein sequence ID" value="CAD8745646.1"/>
    <property type="molecule type" value="Transcribed_RNA"/>
</dbReference>
<organism evidence="8">
    <name type="scientific">Hemiselmis andersenii</name>
    <name type="common">Cryptophyte alga</name>
    <dbReference type="NCBI Taxonomy" id="464988"/>
    <lineage>
        <taxon>Eukaryota</taxon>
        <taxon>Cryptophyceae</taxon>
        <taxon>Cryptomonadales</taxon>
        <taxon>Hemiselmidaceae</taxon>
        <taxon>Hemiselmis</taxon>
    </lineage>
</organism>
<comment type="subcellular location">
    <subcellularLocation>
        <location evidence="1">Membrane</location>
        <topology evidence="1">Multi-pass membrane protein</topology>
    </subcellularLocation>
</comment>